<dbReference type="RefSeq" id="WP_073022397.1">
    <property type="nucleotide sequence ID" value="NZ_FQXU01000016.1"/>
</dbReference>
<dbReference type="InterPro" id="IPR011051">
    <property type="entry name" value="RmlC_Cupin_sf"/>
</dbReference>
<feature type="domain" description="Cupin type-2" evidence="1">
    <location>
        <begin position="41"/>
        <end position="110"/>
    </location>
</feature>
<sequence length="112" mass="12668">MKQVKFNEVKPYKAPLHFDCSTLKLHGTEETGAKEFWMGVTHFLPGGGAEYAYEDSPTEKIYVVLDGQVTIKTKTEEYVLNKYDSIFIAPNEGRSIINETNMPATMLVVVNY</sequence>
<name>A0A1M6CES6_9CLOT</name>
<dbReference type="Gene3D" id="2.60.120.10">
    <property type="entry name" value="Jelly Rolls"/>
    <property type="match status" value="1"/>
</dbReference>
<protein>
    <submittedName>
        <fullName evidence="2">Cupin domain protein</fullName>
    </submittedName>
</protein>
<dbReference type="AlphaFoldDB" id="A0A1M6CES6"/>
<dbReference type="EMBL" id="FQXU01000016">
    <property type="protein sequence ID" value="SHI59423.1"/>
    <property type="molecule type" value="Genomic_DNA"/>
</dbReference>
<dbReference type="Pfam" id="PF07883">
    <property type="entry name" value="Cupin_2"/>
    <property type="match status" value="1"/>
</dbReference>
<dbReference type="Proteomes" id="UP000184241">
    <property type="component" value="Unassembled WGS sequence"/>
</dbReference>
<organism evidence="2 3">
    <name type="scientific">Clostridium intestinale DSM 6191</name>
    <dbReference type="NCBI Taxonomy" id="1121320"/>
    <lineage>
        <taxon>Bacteria</taxon>
        <taxon>Bacillati</taxon>
        <taxon>Bacillota</taxon>
        <taxon>Clostridia</taxon>
        <taxon>Eubacteriales</taxon>
        <taxon>Clostridiaceae</taxon>
        <taxon>Clostridium</taxon>
    </lineage>
</organism>
<dbReference type="CDD" id="cd20299">
    <property type="entry name" value="cupin_YP766765-like"/>
    <property type="match status" value="1"/>
</dbReference>
<dbReference type="SUPFAM" id="SSF51182">
    <property type="entry name" value="RmlC-like cupins"/>
    <property type="match status" value="1"/>
</dbReference>
<gene>
    <name evidence="2" type="ORF">SAMN02745941_04061</name>
</gene>
<reference evidence="2 3" key="1">
    <citation type="submission" date="2016-11" db="EMBL/GenBank/DDBJ databases">
        <authorList>
            <person name="Jaros S."/>
            <person name="Januszkiewicz K."/>
            <person name="Wedrychowicz H."/>
        </authorList>
    </citation>
    <scope>NUCLEOTIDE SEQUENCE [LARGE SCALE GENOMIC DNA]</scope>
    <source>
        <strain evidence="2 3">DSM 6191</strain>
    </source>
</reference>
<dbReference type="InterPro" id="IPR013096">
    <property type="entry name" value="Cupin_2"/>
</dbReference>
<accession>A0A1M6CES6</accession>
<evidence type="ECO:0000313" key="3">
    <source>
        <dbReference type="Proteomes" id="UP000184241"/>
    </source>
</evidence>
<proteinExistence type="predicted"/>
<evidence type="ECO:0000313" key="2">
    <source>
        <dbReference type="EMBL" id="SHI59423.1"/>
    </source>
</evidence>
<evidence type="ECO:0000259" key="1">
    <source>
        <dbReference type="Pfam" id="PF07883"/>
    </source>
</evidence>
<dbReference type="InterPro" id="IPR014710">
    <property type="entry name" value="RmlC-like_jellyroll"/>
</dbReference>